<feature type="domain" description="Glycosyltransferase subfamily 4-like N-terminal" evidence="4">
    <location>
        <begin position="42"/>
        <end position="198"/>
    </location>
</feature>
<keyword evidence="1" id="KW-0328">Glycosyltransferase</keyword>
<dbReference type="GO" id="GO:0016757">
    <property type="term" value="F:glycosyltransferase activity"/>
    <property type="evidence" value="ECO:0007669"/>
    <property type="project" value="UniProtKB-KW"/>
</dbReference>
<evidence type="ECO:0000259" key="4">
    <source>
        <dbReference type="Pfam" id="PF13579"/>
    </source>
</evidence>
<dbReference type="RefSeq" id="WP_132619996.1">
    <property type="nucleotide sequence ID" value="NZ_SMKV01000004.1"/>
</dbReference>
<dbReference type="Pfam" id="PF13579">
    <property type="entry name" value="Glyco_trans_4_4"/>
    <property type="match status" value="1"/>
</dbReference>
<dbReference type="AlphaFoldDB" id="A0A4R4UTV7"/>
<proteinExistence type="predicted"/>
<dbReference type="SUPFAM" id="SSF53756">
    <property type="entry name" value="UDP-Glycosyltransferase/glycogen phosphorylase"/>
    <property type="match status" value="1"/>
</dbReference>
<reference evidence="5 6" key="1">
    <citation type="submission" date="2019-03" db="EMBL/GenBank/DDBJ databases">
        <title>Draft genome sequences of novel Actinobacteria.</title>
        <authorList>
            <person name="Sahin N."/>
            <person name="Ay H."/>
            <person name="Saygin H."/>
        </authorList>
    </citation>
    <scope>NUCLEOTIDE SEQUENCE [LARGE SCALE GENOMIC DNA]</scope>
    <source>
        <strain evidence="5 6">16K404</strain>
    </source>
</reference>
<dbReference type="CDD" id="cd03794">
    <property type="entry name" value="GT4_WbuB-like"/>
    <property type="match status" value="1"/>
</dbReference>
<evidence type="ECO:0000256" key="1">
    <source>
        <dbReference type="ARBA" id="ARBA00022676"/>
    </source>
</evidence>
<dbReference type="PANTHER" id="PTHR12526">
    <property type="entry name" value="GLYCOSYLTRANSFERASE"/>
    <property type="match status" value="1"/>
</dbReference>
<feature type="region of interest" description="Disordered" evidence="3">
    <location>
        <begin position="409"/>
        <end position="440"/>
    </location>
</feature>
<sequence length="440" mass="48356">MTIEVTVRRTSPSVLVLNQFAKPRSESGGTRHIELFDRLSGWCFRIVAGDRDLYTGRSFSCREPGFTTIRVSGYQKNDHRRILNWISYSLGAFSAGMKGQRPSVVYATSPHLLTPLVGWLLARLRRCGFVLEVRDLWPQSMVELGHLREGSPLHRALCAVEAWLYRRADHIVVVTDGWLPHFERLGIDRGRVTTVSNGAEPSDFRVNPAITPLRERVAVRGRLVVFAGAHGVKDGVQAVLDAAAELREHTFLLIGDGMDKARLVDYARVHGLSNVHFLDMLPKDELCGILSGADIGVHAVADLPLFRLGMSPNKLYDYLAAGLPVVTNAAGEPREIVENSGAGFGVAPTGLADGIRALAELDDSELARMRRNAVRYVNRHKSRTVQAARLQSVLDGVIGRAPAELHAPLAQDGTTGDRAHTHVEVPQRSDRVLASTSDLR</sequence>
<organism evidence="5 6">
    <name type="scientific">Saccharopolyspora aridisoli</name>
    <dbReference type="NCBI Taxonomy" id="2530385"/>
    <lineage>
        <taxon>Bacteria</taxon>
        <taxon>Bacillati</taxon>
        <taxon>Actinomycetota</taxon>
        <taxon>Actinomycetes</taxon>
        <taxon>Pseudonocardiales</taxon>
        <taxon>Pseudonocardiaceae</taxon>
        <taxon>Saccharopolyspora</taxon>
    </lineage>
</organism>
<dbReference type="InterPro" id="IPR028098">
    <property type="entry name" value="Glyco_trans_4-like_N"/>
</dbReference>
<comment type="caution">
    <text evidence="5">The sequence shown here is derived from an EMBL/GenBank/DDBJ whole genome shotgun (WGS) entry which is preliminary data.</text>
</comment>
<feature type="compositionally biased region" description="Basic and acidic residues" evidence="3">
    <location>
        <begin position="415"/>
        <end position="431"/>
    </location>
</feature>
<name>A0A4R4UTV7_9PSEU</name>
<evidence type="ECO:0000256" key="2">
    <source>
        <dbReference type="ARBA" id="ARBA00022679"/>
    </source>
</evidence>
<dbReference type="Pfam" id="PF13692">
    <property type="entry name" value="Glyco_trans_1_4"/>
    <property type="match status" value="1"/>
</dbReference>
<keyword evidence="6" id="KW-1185">Reference proteome</keyword>
<evidence type="ECO:0000256" key="3">
    <source>
        <dbReference type="SAM" id="MobiDB-lite"/>
    </source>
</evidence>
<gene>
    <name evidence="5" type="ORF">E1161_04880</name>
</gene>
<dbReference type="OrthoDB" id="3180470at2"/>
<evidence type="ECO:0000313" key="6">
    <source>
        <dbReference type="Proteomes" id="UP000294744"/>
    </source>
</evidence>
<dbReference type="EMBL" id="SMKV01000004">
    <property type="protein sequence ID" value="TDC95511.1"/>
    <property type="molecule type" value="Genomic_DNA"/>
</dbReference>
<protein>
    <submittedName>
        <fullName evidence="5">Glycosyltransferase WbuB</fullName>
    </submittedName>
</protein>
<accession>A0A4R4UTV7</accession>
<keyword evidence="2 5" id="KW-0808">Transferase</keyword>
<dbReference type="Gene3D" id="3.40.50.2000">
    <property type="entry name" value="Glycogen Phosphorylase B"/>
    <property type="match status" value="2"/>
</dbReference>
<evidence type="ECO:0000313" key="5">
    <source>
        <dbReference type="EMBL" id="TDC95511.1"/>
    </source>
</evidence>
<dbReference type="Proteomes" id="UP000294744">
    <property type="component" value="Unassembled WGS sequence"/>
</dbReference>